<feature type="transmembrane region" description="Helical" evidence="1">
    <location>
        <begin position="140"/>
        <end position="169"/>
    </location>
</feature>
<dbReference type="EMBL" id="NZBU01000005">
    <property type="protein sequence ID" value="MAG21952.1"/>
    <property type="molecule type" value="Genomic_DNA"/>
</dbReference>
<evidence type="ECO:0000313" key="3">
    <source>
        <dbReference type="EMBL" id="MAG21952.1"/>
    </source>
</evidence>
<feature type="transmembrane region" description="Helical" evidence="1">
    <location>
        <begin position="66"/>
        <end position="87"/>
    </location>
</feature>
<proteinExistence type="predicted"/>
<feature type="transmembrane region" description="Helical" evidence="1">
    <location>
        <begin position="175"/>
        <end position="194"/>
    </location>
</feature>
<dbReference type="AlphaFoldDB" id="A0A2D6M0J8"/>
<dbReference type="PANTHER" id="PTHR36435">
    <property type="entry name" value="SLR1288 PROTEIN"/>
    <property type="match status" value="1"/>
</dbReference>
<feature type="domain" description="CAAX prenyl protease 2/Lysostaphin resistance protein A-like" evidence="2">
    <location>
        <begin position="107"/>
        <end position="188"/>
    </location>
</feature>
<dbReference type="GO" id="GO:0080120">
    <property type="term" value="P:CAAX-box protein maturation"/>
    <property type="evidence" value="ECO:0007669"/>
    <property type="project" value="UniProtKB-ARBA"/>
</dbReference>
<dbReference type="GO" id="GO:0004175">
    <property type="term" value="F:endopeptidase activity"/>
    <property type="evidence" value="ECO:0007669"/>
    <property type="project" value="UniProtKB-ARBA"/>
</dbReference>
<comment type="caution">
    <text evidence="3">The sequence shown here is derived from an EMBL/GenBank/DDBJ whole genome shotgun (WGS) entry which is preliminary data.</text>
</comment>
<evidence type="ECO:0000259" key="2">
    <source>
        <dbReference type="Pfam" id="PF02517"/>
    </source>
</evidence>
<dbReference type="Pfam" id="PF02517">
    <property type="entry name" value="Rce1-like"/>
    <property type="match status" value="1"/>
</dbReference>
<dbReference type="Proteomes" id="UP000226592">
    <property type="component" value="Unassembled WGS sequence"/>
</dbReference>
<evidence type="ECO:0000256" key="1">
    <source>
        <dbReference type="SAM" id="Phobius"/>
    </source>
</evidence>
<dbReference type="InterPro" id="IPR003675">
    <property type="entry name" value="Rce1/LyrA-like_dom"/>
</dbReference>
<feature type="transmembrane region" description="Helical" evidence="1">
    <location>
        <begin position="13"/>
        <end position="31"/>
    </location>
</feature>
<keyword evidence="1" id="KW-0472">Membrane</keyword>
<reference evidence="4" key="1">
    <citation type="submission" date="2017-09" db="EMBL/GenBank/DDBJ databases">
        <title>The Reconstruction of 2,631 Draft Metagenome-Assembled Genomes from the Global Oceans.</title>
        <authorList>
            <person name="Tully B.J."/>
            <person name="Graham E.D."/>
            <person name="Heidelberg J.F."/>
        </authorList>
    </citation>
    <scope>NUCLEOTIDE SEQUENCE [LARGE SCALE GENOMIC DNA]</scope>
</reference>
<name>A0A2D6M0J8_9ARCH</name>
<keyword evidence="1" id="KW-0812">Transmembrane</keyword>
<keyword evidence="1" id="KW-1133">Transmembrane helix</keyword>
<accession>A0A2D6M0J8</accession>
<feature type="transmembrane region" description="Helical" evidence="1">
    <location>
        <begin position="99"/>
        <end position="119"/>
    </location>
</feature>
<sequence length="197" mass="21944">MLIHRVEGQMIEFAIDFLIDLFFFLFPISFVSRQMGLKNKKVSDLKPALENLGFKKIAIKSFAKQTIVLFAVLVVTAVALSALFSFFQVNDLANVAEGIGAIATFSPLLLAYFLIVRIFTEEVFFRGFLVNKVGVIPSTAVFALLHAFYFSYAEVAGAFVLGLILALWFKKNQNLIPVIVAHMLYNFFALAFILGGI</sequence>
<organism evidence="3 4">
    <name type="scientific">Candidatus Iainarchaeum sp</name>
    <dbReference type="NCBI Taxonomy" id="3101447"/>
    <lineage>
        <taxon>Archaea</taxon>
        <taxon>Candidatus Iainarchaeota</taxon>
        <taxon>Candidatus Iainarchaeia</taxon>
        <taxon>Candidatus Iainarchaeales</taxon>
        <taxon>Candidatus Iainarchaeaceae</taxon>
        <taxon>Candidatus Iainarchaeum</taxon>
    </lineage>
</organism>
<gene>
    <name evidence="3" type="ORF">CL943_01420</name>
</gene>
<evidence type="ECO:0000313" key="4">
    <source>
        <dbReference type="Proteomes" id="UP000226592"/>
    </source>
</evidence>
<protein>
    <recommendedName>
        <fullName evidence="2">CAAX prenyl protease 2/Lysostaphin resistance protein A-like domain-containing protein</fullName>
    </recommendedName>
</protein>
<dbReference type="PANTHER" id="PTHR36435:SF1">
    <property type="entry name" value="CAAX AMINO TERMINAL PROTEASE FAMILY PROTEIN"/>
    <property type="match status" value="1"/>
</dbReference>
<dbReference type="InterPro" id="IPR052710">
    <property type="entry name" value="CAAX_protease"/>
</dbReference>